<dbReference type="AlphaFoldDB" id="A0A1Y0INV6"/>
<evidence type="ECO:0000313" key="3">
    <source>
        <dbReference type="EMBL" id="ARU62238.1"/>
    </source>
</evidence>
<evidence type="ECO:0000256" key="1">
    <source>
        <dbReference type="SAM" id="Phobius"/>
    </source>
</evidence>
<dbReference type="SUPFAM" id="SSF52833">
    <property type="entry name" value="Thioredoxin-like"/>
    <property type="match status" value="1"/>
</dbReference>
<dbReference type="InterPro" id="IPR013766">
    <property type="entry name" value="Thioredoxin_domain"/>
</dbReference>
<dbReference type="KEGG" id="tum:CBW65_15405"/>
<feature type="domain" description="Thioredoxin" evidence="2">
    <location>
        <begin position="49"/>
        <end position="177"/>
    </location>
</feature>
<organism evidence="3 4">
    <name type="scientific">Tumebacillus avium</name>
    <dbReference type="NCBI Taxonomy" id="1903704"/>
    <lineage>
        <taxon>Bacteria</taxon>
        <taxon>Bacillati</taxon>
        <taxon>Bacillota</taxon>
        <taxon>Bacilli</taxon>
        <taxon>Bacillales</taxon>
        <taxon>Alicyclobacillaceae</taxon>
        <taxon>Tumebacillus</taxon>
    </lineage>
</organism>
<keyword evidence="4" id="KW-1185">Reference proteome</keyword>
<dbReference type="OrthoDB" id="2974362at2"/>
<keyword evidence="1" id="KW-1133">Transmembrane helix</keyword>
<proteinExistence type="predicted"/>
<sequence length="182" mass="20080">MEKALMLSTYGLGIAAIVQFVLYFVLAKQIGGFLQNVRKAAPTAEKRGLAVGSQAPGFRELDHLGREVSLQAGQATMLLFTLPHCEVCKEITPHLAEARERIPNARWIVITSDEGDAEKAALLPPDISLIASGEVRQAYAVKYVPALVMISENRQVIVKVRVNSFEDMIKRLEMHGPQIKSR</sequence>
<keyword evidence="1" id="KW-0812">Transmembrane</keyword>
<dbReference type="EMBL" id="CP021434">
    <property type="protein sequence ID" value="ARU62238.1"/>
    <property type="molecule type" value="Genomic_DNA"/>
</dbReference>
<reference evidence="4" key="1">
    <citation type="submission" date="2017-05" db="EMBL/GenBank/DDBJ databases">
        <authorList>
            <person name="Sung H."/>
        </authorList>
    </citation>
    <scope>NUCLEOTIDE SEQUENCE [LARGE SCALE GENOMIC DNA]</scope>
    <source>
        <strain evidence="4">AR23208</strain>
    </source>
</reference>
<dbReference type="RefSeq" id="WP_087457602.1">
    <property type="nucleotide sequence ID" value="NZ_CP021434.1"/>
</dbReference>
<feature type="transmembrane region" description="Helical" evidence="1">
    <location>
        <begin position="6"/>
        <end position="26"/>
    </location>
</feature>
<accession>A0A1Y0INV6</accession>
<name>A0A1Y0INV6_9BACL</name>
<protein>
    <recommendedName>
        <fullName evidence="2">Thioredoxin domain-containing protein</fullName>
    </recommendedName>
</protein>
<gene>
    <name evidence="3" type="ORF">CBW65_15405</name>
</gene>
<keyword evidence="1" id="KW-0472">Membrane</keyword>
<dbReference type="PROSITE" id="PS51352">
    <property type="entry name" value="THIOREDOXIN_2"/>
    <property type="match status" value="1"/>
</dbReference>
<evidence type="ECO:0000313" key="4">
    <source>
        <dbReference type="Proteomes" id="UP000195437"/>
    </source>
</evidence>
<dbReference type="Gene3D" id="3.40.30.10">
    <property type="entry name" value="Glutaredoxin"/>
    <property type="match status" value="1"/>
</dbReference>
<evidence type="ECO:0000259" key="2">
    <source>
        <dbReference type="PROSITE" id="PS51352"/>
    </source>
</evidence>
<dbReference type="Proteomes" id="UP000195437">
    <property type="component" value="Chromosome"/>
</dbReference>
<dbReference type="InterPro" id="IPR036249">
    <property type="entry name" value="Thioredoxin-like_sf"/>
</dbReference>